<dbReference type="Proteomes" id="UP001520654">
    <property type="component" value="Unassembled WGS sequence"/>
</dbReference>
<dbReference type="SUPFAM" id="SSF52151">
    <property type="entry name" value="FabD/lysophospholipase-like"/>
    <property type="match status" value="1"/>
</dbReference>
<dbReference type="Gene3D" id="3.30.70.3290">
    <property type="match status" value="1"/>
</dbReference>
<dbReference type="PROSITE" id="PS52019">
    <property type="entry name" value="PKS_MFAS_DH"/>
    <property type="match status" value="1"/>
</dbReference>
<dbReference type="InterPro" id="IPR016035">
    <property type="entry name" value="Acyl_Trfase/lysoPLipase"/>
</dbReference>
<dbReference type="Pfam" id="PF14765">
    <property type="entry name" value="PS-DH"/>
    <property type="match status" value="1"/>
</dbReference>
<evidence type="ECO:0000256" key="1">
    <source>
        <dbReference type="ARBA" id="ARBA00004792"/>
    </source>
</evidence>
<proteinExistence type="predicted"/>
<feature type="active site" description="Proton acceptor; for dehydratase activity" evidence="4">
    <location>
        <position position="262"/>
    </location>
</feature>
<feature type="active site" description="Proton donor; for dehydratase activity" evidence="4">
    <location>
        <position position="427"/>
    </location>
</feature>
<dbReference type="InterPro" id="IPR020807">
    <property type="entry name" value="PKS_DH"/>
</dbReference>
<accession>A0ABS8EI03</accession>
<dbReference type="Pfam" id="PF00698">
    <property type="entry name" value="Acyl_transf_1"/>
    <property type="match status" value="1"/>
</dbReference>
<evidence type="ECO:0000256" key="2">
    <source>
        <dbReference type="ARBA" id="ARBA00022679"/>
    </source>
</evidence>
<evidence type="ECO:0000256" key="3">
    <source>
        <dbReference type="ARBA" id="ARBA00023268"/>
    </source>
</evidence>
<dbReference type="InterPro" id="IPR036291">
    <property type="entry name" value="NAD(P)-bd_dom_sf"/>
</dbReference>
<dbReference type="SUPFAM" id="SSF51735">
    <property type="entry name" value="NAD(P)-binding Rossmann-fold domains"/>
    <property type="match status" value="2"/>
</dbReference>
<dbReference type="SMART" id="SM00826">
    <property type="entry name" value="PKS_DH"/>
    <property type="match status" value="1"/>
</dbReference>
<name>A0ABS8EI03_9ACTN</name>
<sequence>EATEEELLPYVSDVVGIAAINSPRSIVVSGAEEAVEAIQAEFTQLGRKTTRLRVSHAFHSPLVEPALAEFHLVAQSVTYRPALIPIVSNVTGLLATDADLASPAYWVRHVREAVRFTDAVRHLAAKGVTRFIELGPDAILTALTRTTLDSDDAIIEPVLRKNRPESRTLLTALAHLHAGGARVDWAAFYEGTAARPVALPTYPFQRERYWIIENPLGGDASAFGLTPAGHPLLGAVIPSPDTDGVTFTGRLSVDTHGWLADHDVLGTVLLPGTGFVELALHAGAQVGYPALEELVLQAPLVLPERGGVALQVSVGPDDLGRRTIRIHSRHQDALPDTPWLLHAEGLLGTAPTAAGADLTAWPPAGAQEVRVSDAYELLFRQGYDYGPVFQGLKAAWREGDSVYAEIELPEEAHEDAALFGLHPALLDATMHALGVGEGVTGEEQTELPFSWSDVALHAVGATSLRVRITKHGENNLSLDLADRGGAPVASIGSLTFRPVSEEQLGGGRQDTLFEIAWRPLAAPAAGPGFQMWDEVPAGPVSGAVVFPVPRAGGPVPEAVRSVVGDTLSAVQEWLADPRFEESTLVVATRGAVAAERGEGVDVVQAPVWGLVRAAQAENPGRIRLTDLPAGGAGFEGLAAVIASAEPESAVREAGLLVPRLAPVTDAVADAVADAPALDPAGTVLITGGTGGIGAHLARHLVTEHGAGHLVLTSR</sequence>
<dbReference type="Gene3D" id="3.40.50.11460">
    <property type="match status" value="1"/>
</dbReference>
<keyword evidence="3" id="KW-0511">Multifunctional enzyme</keyword>
<protein>
    <submittedName>
        <fullName evidence="6">Polyketide synthase dehydratase domain-containing protein</fullName>
    </submittedName>
</protein>
<dbReference type="EMBL" id="JAINUL010000015">
    <property type="protein sequence ID" value="MCC0100776.1"/>
    <property type="molecule type" value="Genomic_DNA"/>
</dbReference>
<feature type="region of interest" description="C-terminal hotdog fold" evidence="4">
    <location>
        <begin position="366"/>
        <end position="505"/>
    </location>
</feature>
<comment type="caution">
    <text evidence="6">The sequence shown here is derived from an EMBL/GenBank/DDBJ whole genome shotgun (WGS) entry which is preliminary data.</text>
</comment>
<feature type="region of interest" description="N-terminal hotdog fold" evidence="4">
    <location>
        <begin position="230"/>
        <end position="354"/>
    </location>
</feature>
<dbReference type="Gene3D" id="3.40.50.720">
    <property type="entry name" value="NAD(P)-binding Rossmann-like Domain"/>
    <property type="match status" value="1"/>
</dbReference>
<dbReference type="InterPro" id="IPR049900">
    <property type="entry name" value="PKS_mFAS_DH"/>
</dbReference>
<dbReference type="Pfam" id="PF21089">
    <property type="entry name" value="PKS_DH_N"/>
    <property type="match status" value="1"/>
</dbReference>
<comment type="pathway">
    <text evidence="1">Antibiotic biosynthesis.</text>
</comment>
<gene>
    <name evidence="6" type="ORF">K7B10_39750</name>
</gene>
<dbReference type="InterPro" id="IPR049551">
    <property type="entry name" value="PKS_DH_C"/>
</dbReference>
<dbReference type="InterPro" id="IPR013968">
    <property type="entry name" value="PKS_KR"/>
</dbReference>
<organism evidence="6 7">
    <name type="scientific">Streptomyces flavotricini</name>
    <dbReference type="NCBI Taxonomy" id="66888"/>
    <lineage>
        <taxon>Bacteria</taxon>
        <taxon>Bacillati</taxon>
        <taxon>Actinomycetota</taxon>
        <taxon>Actinomycetes</taxon>
        <taxon>Kitasatosporales</taxon>
        <taxon>Streptomycetaceae</taxon>
        <taxon>Streptomyces</taxon>
    </lineage>
</organism>
<dbReference type="SMART" id="SM00827">
    <property type="entry name" value="PKS_AT"/>
    <property type="match status" value="1"/>
</dbReference>
<keyword evidence="2" id="KW-0808">Transferase</keyword>
<dbReference type="PANTHER" id="PTHR43775">
    <property type="entry name" value="FATTY ACID SYNTHASE"/>
    <property type="match status" value="1"/>
</dbReference>
<dbReference type="Gene3D" id="3.10.129.110">
    <property type="entry name" value="Polyketide synthase dehydratase"/>
    <property type="match status" value="1"/>
</dbReference>
<feature type="non-terminal residue" evidence="6">
    <location>
        <position position="714"/>
    </location>
</feature>
<dbReference type="Gene3D" id="3.40.366.10">
    <property type="entry name" value="Malonyl-Coenzyme A Acyl Carrier Protein, domain 2"/>
    <property type="match status" value="1"/>
</dbReference>
<evidence type="ECO:0000313" key="6">
    <source>
        <dbReference type="EMBL" id="MCC0100776.1"/>
    </source>
</evidence>
<dbReference type="PANTHER" id="PTHR43775:SF51">
    <property type="entry name" value="INACTIVE PHENOLPHTHIOCEROL SYNTHESIS POLYKETIDE SYNTHASE TYPE I PKS1-RELATED"/>
    <property type="match status" value="1"/>
</dbReference>
<evidence type="ECO:0000256" key="4">
    <source>
        <dbReference type="PROSITE-ProRule" id="PRU01363"/>
    </source>
</evidence>
<dbReference type="RefSeq" id="WP_229345922.1">
    <property type="nucleotide sequence ID" value="NZ_JAINUL010000015.1"/>
</dbReference>
<evidence type="ECO:0000313" key="7">
    <source>
        <dbReference type="Proteomes" id="UP001520654"/>
    </source>
</evidence>
<feature type="domain" description="PKS/mFAS DH" evidence="5">
    <location>
        <begin position="230"/>
        <end position="505"/>
    </location>
</feature>
<dbReference type="InterPro" id="IPR050091">
    <property type="entry name" value="PKS_NRPS_Biosynth_Enz"/>
</dbReference>
<dbReference type="InterPro" id="IPR042104">
    <property type="entry name" value="PKS_dehydratase_sf"/>
</dbReference>
<dbReference type="InterPro" id="IPR055123">
    <property type="entry name" value="SpnB-like_Rossmann"/>
</dbReference>
<dbReference type="InterPro" id="IPR049552">
    <property type="entry name" value="PKS_DH_N"/>
</dbReference>
<dbReference type="Pfam" id="PF08659">
    <property type="entry name" value="KR"/>
    <property type="match status" value="1"/>
</dbReference>
<reference evidence="6 7" key="1">
    <citation type="submission" date="2021-08" db="EMBL/GenBank/DDBJ databases">
        <title>Genomic Architecture of Streptomyces flavotricini NGL1 and Streptomyces erythrochromogenes HMS4 With Differential Plant Beneficial attributes and laccase production capabilities.</title>
        <authorList>
            <person name="Salwan R."/>
            <person name="Kaur R."/>
            <person name="Sharma V."/>
        </authorList>
    </citation>
    <scope>NUCLEOTIDE SEQUENCE [LARGE SCALE GENOMIC DNA]</scope>
    <source>
        <strain evidence="6 7">NGL1</strain>
    </source>
</reference>
<evidence type="ECO:0000259" key="5">
    <source>
        <dbReference type="PROSITE" id="PS52019"/>
    </source>
</evidence>
<keyword evidence="7" id="KW-1185">Reference proteome</keyword>
<feature type="non-terminal residue" evidence="6">
    <location>
        <position position="1"/>
    </location>
</feature>
<dbReference type="InterPro" id="IPR001227">
    <property type="entry name" value="Ac_transferase_dom_sf"/>
</dbReference>
<dbReference type="Pfam" id="PF22953">
    <property type="entry name" value="SpnB_Rossmann"/>
    <property type="match status" value="1"/>
</dbReference>
<dbReference type="InterPro" id="IPR014043">
    <property type="entry name" value="Acyl_transferase_dom"/>
</dbReference>